<dbReference type="AlphaFoldDB" id="A0A839HNA6"/>
<comment type="caution">
    <text evidence="1">The sequence shown here is derived from an EMBL/GenBank/DDBJ whole genome shotgun (WGS) entry which is preliminary data.</text>
</comment>
<gene>
    <name evidence="1" type="ORF">H4F90_02710</name>
</gene>
<proteinExistence type="predicted"/>
<evidence type="ECO:0000313" key="2">
    <source>
        <dbReference type="Proteomes" id="UP000586093"/>
    </source>
</evidence>
<accession>A0A839HNA6</accession>
<reference evidence="1 2" key="1">
    <citation type="submission" date="2020-08" db="EMBL/GenBank/DDBJ databases">
        <title>Aquariorum lacteus gen. nov., sp. nov., a new member of the family Comamonadaceae, isolated from freshwater aquarium.</title>
        <authorList>
            <person name="Chun S.-J."/>
        </authorList>
    </citation>
    <scope>NUCLEOTIDE SEQUENCE [LARGE SCALE GENOMIC DNA]</scope>
    <source>
        <strain evidence="1 2">SJAQ100</strain>
    </source>
</reference>
<evidence type="ECO:0000313" key="1">
    <source>
        <dbReference type="EMBL" id="MBB1160890.1"/>
    </source>
</evidence>
<organism evidence="1 2">
    <name type="scientific">Aquariibacter albus</name>
    <dbReference type="NCBI Taxonomy" id="2759899"/>
    <lineage>
        <taxon>Bacteria</taxon>
        <taxon>Pseudomonadati</taxon>
        <taxon>Pseudomonadota</taxon>
        <taxon>Betaproteobacteria</taxon>
        <taxon>Burkholderiales</taxon>
        <taxon>Sphaerotilaceae</taxon>
        <taxon>Aquariibacter</taxon>
    </lineage>
</organism>
<protein>
    <submittedName>
        <fullName evidence="1">Uncharacterized protein</fullName>
    </submittedName>
</protein>
<name>A0A839HNA6_9BURK</name>
<dbReference type="RefSeq" id="WP_182661238.1">
    <property type="nucleotide sequence ID" value="NZ_JACIVI010000001.1"/>
</dbReference>
<keyword evidence="2" id="KW-1185">Reference proteome</keyword>
<sequence>MKNLRPETLGILKQIETLSGRPVEFKPDASLTLRATLQLARNGAPAHVLRYRPANEPLDYWVAYQAGYLLRLLELPPSERFDFAGTGSAPAQVEELLTAGLKLTDAERSAAPRFAEAAAHWAMMNLRSFAIGMRIDQWLAERHPDLHLLQRHGMDALQQENLQLLSQRVGKLAIPVPLLGPVAAYALFADRLLGKTTYAIPFRAAGALDLGAELLSIVDKLPADAEHDRALVDTWASAIGMTGWYTWIPYKP</sequence>
<dbReference type="Proteomes" id="UP000586093">
    <property type="component" value="Unassembled WGS sequence"/>
</dbReference>
<dbReference type="EMBL" id="JACIVI010000001">
    <property type="protein sequence ID" value="MBB1160890.1"/>
    <property type="molecule type" value="Genomic_DNA"/>
</dbReference>